<dbReference type="Proteomes" id="UP000027135">
    <property type="component" value="Unassembled WGS sequence"/>
</dbReference>
<proteinExistence type="predicted"/>
<keyword evidence="2" id="KW-1185">Reference proteome</keyword>
<evidence type="ECO:0000313" key="2">
    <source>
        <dbReference type="Proteomes" id="UP000027135"/>
    </source>
</evidence>
<name>A0A067QUN3_ZOONE</name>
<dbReference type="EMBL" id="KK853392">
    <property type="protein sequence ID" value="KDR07916.1"/>
    <property type="molecule type" value="Genomic_DNA"/>
</dbReference>
<reference evidence="1 2" key="1">
    <citation type="journal article" date="2014" name="Nat. Commun.">
        <title>Molecular traces of alternative social organization in a termite genome.</title>
        <authorList>
            <person name="Terrapon N."/>
            <person name="Li C."/>
            <person name="Robertson H.M."/>
            <person name="Ji L."/>
            <person name="Meng X."/>
            <person name="Booth W."/>
            <person name="Chen Z."/>
            <person name="Childers C.P."/>
            <person name="Glastad K.M."/>
            <person name="Gokhale K."/>
            <person name="Gowin J."/>
            <person name="Gronenberg W."/>
            <person name="Hermansen R.A."/>
            <person name="Hu H."/>
            <person name="Hunt B.G."/>
            <person name="Huylmans A.K."/>
            <person name="Khalil S.M."/>
            <person name="Mitchell R.D."/>
            <person name="Munoz-Torres M.C."/>
            <person name="Mustard J.A."/>
            <person name="Pan H."/>
            <person name="Reese J.T."/>
            <person name="Scharf M.E."/>
            <person name="Sun F."/>
            <person name="Vogel H."/>
            <person name="Xiao J."/>
            <person name="Yang W."/>
            <person name="Yang Z."/>
            <person name="Yang Z."/>
            <person name="Zhou J."/>
            <person name="Zhu J."/>
            <person name="Brent C.S."/>
            <person name="Elsik C.G."/>
            <person name="Goodisman M.A."/>
            <person name="Liberles D.A."/>
            <person name="Roe R.M."/>
            <person name="Vargo E.L."/>
            <person name="Vilcinskas A."/>
            <person name="Wang J."/>
            <person name="Bornberg-Bauer E."/>
            <person name="Korb J."/>
            <person name="Zhang G."/>
            <person name="Liebig J."/>
        </authorList>
    </citation>
    <scope>NUCLEOTIDE SEQUENCE [LARGE SCALE GENOMIC DNA]</scope>
    <source>
        <tissue evidence="1">Whole organism</tissue>
    </source>
</reference>
<organism evidence="1 2">
    <name type="scientific">Zootermopsis nevadensis</name>
    <name type="common">Dampwood termite</name>
    <dbReference type="NCBI Taxonomy" id="136037"/>
    <lineage>
        <taxon>Eukaryota</taxon>
        <taxon>Metazoa</taxon>
        <taxon>Ecdysozoa</taxon>
        <taxon>Arthropoda</taxon>
        <taxon>Hexapoda</taxon>
        <taxon>Insecta</taxon>
        <taxon>Pterygota</taxon>
        <taxon>Neoptera</taxon>
        <taxon>Polyneoptera</taxon>
        <taxon>Dictyoptera</taxon>
        <taxon>Blattodea</taxon>
        <taxon>Blattoidea</taxon>
        <taxon>Termitoidae</taxon>
        <taxon>Termopsidae</taxon>
        <taxon>Zootermopsis</taxon>
    </lineage>
</organism>
<protein>
    <submittedName>
        <fullName evidence="1">Uncharacterized protein</fullName>
    </submittedName>
</protein>
<dbReference type="InParanoid" id="A0A067QUN3"/>
<sequence>MIMVVLFTKIAKWYTFRPSGTTSTHHLFIPMVMFAEEGLLRRHLVSWVCS</sequence>
<gene>
    <name evidence="1" type="ORF">L798_02528</name>
</gene>
<dbReference type="AlphaFoldDB" id="A0A067QUN3"/>
<evidence type="ECO:0000313" key="1">
    <source>
        <dbReference type="EMBL" id="KDR07916.1"/>
    </source>
</evidence>
<accession>A0A067QUN3</accession>